<reference evidence="1" key="2">
    <citation type="submission" date="2023-05" db="EMBL/GenBank/DDBJ databases">
        <authorList>
            <consortium name="Lawrence Berkeley National Laboratory"/>
            <person name="Steindorff A."/>
            <person name="Hensen N."/>
            <person name="Bonometti L."/>
            <person name="Westerberg I."/>
            <person name="Brannstrom I.O."/>
            <person name="Guillou S."/>
            <person name="Cros-Aarteil S."/>
            <person name="Calhoun S."/>
            <person name="Haridas S."/>
            <person name="Kuo A."/>
            <person name="Mondo S."/>
            <person name="Pangilinan J."/>
            <person name="Riley R."/>
            <person name="Labutti K."/>
            <person name="Andreopoulos B."/>
            <person name="Lipzen A."/>
            <person name="Chen C."/>
            <person name="Yanf M."/>
            <person name="Daum C."/>
            <person name="Ng V."/>
            <person name="Clum A."/>
            <person name="Ohm R."/>
            <person name="Martin F."/>
            <person name="Silar P."/>
            <person name="Natvig D."/>
            <person name="Lalanne C."/>
            <person name="Gautier V."/>
            <person name="Ament-Velasquez S.L."/>
            <person name="Kruys A."/>
            <person name="Hutchinson M.I."/>
            <person name="Powell A.J."/>
            <person name="Barry K."/>
            <person name="Miller A.N."/>
            <person name="Grigoriev I.V."/>
            <person name="Debuchy R."/>
            <person name="Gladieux P."/>
            <person name="Thoren M.H."/>
            <person name="Johannesson H."/>
        </authorList>
    </citation>
    <scope>NUCLEOTIDE SEQUENCE</scope>
    <source>
        <strain evidence="1">CBS 757.83</strain>
    </source>
</reference>
<dbReference type="Proteomes" id="UP001305647">
    <property type="component" value="Unassembled WGS sequence"/>
</dbReference>
<protein>
    <submittedName>
        <fullName evidence="1">Uncharacterized protein</fullName>
    </submittedName>
</protein>
<evidence type="ECO:0000313" key="2">
    <source>
        <dbReference type="Proteomes" id="UP001305647"/>
    </source>
</evidence>
<reference evidence="1" key="1">
    <citation type="journal article" date="2023" name="Mol. Phylogenet. Evol.">
        <title>Genome-scale phylogeny and comparative genomics of the fungal order Sordariales.</title>
        <authorList>
            <person name="Hensen N."/>
            <person name="Bonometti L."/>
            <person name="Westerberg I."/>
            <person name="Brannstrom I.O."/>
            <person name="Guillou S."/>
            <person name="Cros-Aarteil S."/>
            <person name="Calhoun S."/>
            <person name="Haridas S."/>
            <person name="Kuo A."/>
            <person name="Mondo S."/>
            <person name="Pangilinan J."/>
            <person name="Riley R."/>
            <person name="LaButti K."/>
            <person name="Andreopoulos B."/>
            <person name="Lipzen A."/>
            <person name="Chen C."/>
            <person name="Yan M."/>
            <person name="Daum C."/>
            <person name="Ng V."/>
            <person name="Clum A."/>
            <person name="Steindorff A."/>
            <person name="Ohm R.A."/>
            <person name="Martin F."/>
            <person name="Silar P."/>
            <person name="Natvig D.O."/>
            <person name="Lalanne C."/>
            <person name="Gautier V."/>
            <person name="Ament-Velasquez S.L."/>
            <person name="Kruys A."/>
            <person name="Hutchinson M.I."/>
            <person name="Powell A.J."/>
            <person name="Barry K."/>
            <person name="Miller A.N."/>
            <person name="Grigoriev I.V."/>
            <person name="Debuchy R."/>
            <person name="Gladieux P."/>
            <person name="Hiltunen Thoren M."/>
            <person name="Johannesson H."/>
        </authorList>
    </citation>
    <scope>NUCLEOTIDE SEQUENCE</scope>
    <source>
        <strain evidence="1">CBS 757.83</strain>
    </source>
</reference>
<name>A0AAN6Q8I5_9PEZI</name>
<proteinExistence type="predicted"/>
<evidence type="ECO:0000313" key="1">
    <source>
        <dbReference type="EMBL" id="KAK4105608.1"/>
    </source>
</evidence>
<organism evidence="1 2">
    <name type="scientific">Parathielavia hyrcaniae</name>
    <dbReference type="NCBI Taxonomy" id="113614"/>
    <lineage>
        <taxon>Eukaryota</taxon>
        <taxon>Fungi</taxon>
        <taxon>Dikarya</taxon>
        <taxon>Ascomycota</taxon>
        <taxon>Pezizomycotina</taxon>
        <taxon>Sordariomycetes</taxon>
        <taxon>Sordariomycetidae</taxon>
        <taxon>Sordariales</taxon>
        <taxon>Chaetomiaceae</taxon>
        <taxon>Parathielavia</taxon>
    </lineage>
</organism>
<comment type="caution">
    <text evidence="1">The sequence shown here is derived from an EMBL/GenBank/DDBJ whole genome shotgun (WGS) entry which is preliminary data.</text>
</comment>
<sequence length="169" mass="18516">MRHVKGRGGEGGESRVIRPIIGSSWPSLRRMRVAAGCWLLEGCSLAPRSVLWSEFLPLILSFTHSFTVRYHQIAKRSTSVLAPACAARICFSPGDDAYLLHSIWFSKLPSQGVAGLRTAAAIKHSSTDTASVSWLGRMPEIAQTRETRSTPGAPPFFPFHHADETNIVC</sequence>
<gene>
    <name evidence="1" type="ORF">N658DRAFT_125845</name>
</gene>
<dbReference type="EMBL" id="MU863625">
    <property type="protein sequence ID" value="KAK4105608.1"/>
    <property type="molecule type" value="Genomic_DNA"/>
</dbReference>
<keyword evidence="2" id="KW-1185">Reference proteome</keyword>
<accession>A0AAN6Q8I5</accession>
<dbReference type="AlphaFoldDB" id="A0AAN6Q8I5"/>